<evidence type="ECO:0000256" key="6">
    <source>
        <dbReference type="SAM" id="SignalP"/>
    </source>
</evidence>
<keyword evidence="8" id="KW-0002">3D-structure</keyword>
<dbReference type="EMBL" id="AB197672">
    <property type="protein sequence ID" value="BAD93486.1"/>
    <property type="molecule type" value="mRNA"/>
</dbReference>
<feature type="chain" id="PRO_5004251851" evidence="6">
    <location>
        <begin position="29"/>
        <end position="348"/>
    </location>
</feature>
<evidence type="ECO:0007829" key="8">
    <source>
        <dbReference type="PDB" id="6JMS"/>
    </source>
</evidence>
<reference evidence="8" key="2">
    <citation type="submission" date="2019-03" db="PDB data bank">
        <title>CJP38, a beta-1,3-glucanase and allergen of Cryptomeria japonica pollen.</title>
        <authorList>
            <person name="Takashima T."/>
            <person name="Fukamizo T."/>
            <person name="Ohnuma T."/>
            <person name="Numata T."/>
        </authorList>
    </citation>
    <scope>X-RAY CRYSTALLOGRAPHY (1.50 ANGSTROMS) OF 29-348</scope>
</reference>
<dbReference type="PANTHER" id="PTHR32227">
    <property type="entry name" value="GLUCAN ENDO-1,3-BETA-GLUCOSIDASE BG1-RELATED-RELATED"/>
    <property type="match status" value="1"/>
</dbReference>
<evidence type="ECO:0000256" key="2">
    <source>
        <dbReference type="ARBA" id="ARBA00022801"/>
    </source>
</evidence>
<dbReference type="FunFam" id="3.20.20.80:FF:000010">
    <property type="entry name" value="glucan endo-1,3-beta-glucosidase, basic"/>
    <property type="match status" value="1"/>
</dbReference>
<reference evidence="7" key="1">
    <citation type="submission" date="2004-12" db="EMBL/GenBank/DDBJ databases">
        <title>Molecular cloning and characterization of ceder pollen allergen CJP38 homological with beta-1,3-glucanase.</title>
        <authorList>
            <person name="Shigeta S."/>
            <person name="Mori K."/>
            <person name="Ono K."/>
            <person name="Aki T."/>
            <person name="Kawamoto S."/>
        </authorList>
    </citation>
    <scope>NUCLEOTIDE SEQUENCE</scope>
</reference>
<dbReference type="PDB" id="6JMS">
    <property type="method" value="X-ray"/>
    <property type="resolution" value="1.50 A"/>
    <property type="chains" value="A=29-348"/>
</dbReference>
<evidence type="ECO:0000256" key="1">
    <source>
        <dbReference type="ARBA" id="ARBA00008773"/>
    </source>
</evidence>
<feature type="signal peptide" evidence="6">
    <location>
        <begin position="1"/>
        <end position="28"/>
    </location>
</feature>
<proteinExistence type="evidence at protein level"/>
<dbReference type="GO" id="GO:0004553">
    <property type="term" value="F:hydrolase activity, hydrolyzing O-glycosyl compounds"/>
    <property type="evidence" value="ECO:0007669"/>
    <property type="project" value="InterPro"/>
</dbReference>
<dbReference type="AlphaFoldDB" id="Q588B8"/>
<dbReference type="InterPro" id="IPR017853">
    <property type="entry name" value="GH"/>
</dbReference>
<dbReference type="InterPro" id="IPR044965">
    <property type="entry name" value="Glyco_hydro_17_plant"/>
</dbReference>
<protein>
    <submittedName>
        <fullName evidence="7">Pollen allergen CJP38</fullName>
    </submittedName>
</protein>
<dbReference type="InterPro" id="IPR000490">
    <property type="entry name" value="Glyco_hydro_17"/>
</dbReference>
<keyword evidence="6" id="KW-0732">Signal</keyword>
<sequence length="348" mass="38103">MELLKQHRYMFLLISCIVILLNSMHADCEQIGVNYGMDGNNLPSAGDVVSLMKKNNIGKMRIFGPNADVLRAFANSRIEVIVGVENKGLEAVASSQDSANGWVNDNIKPFYPSTNIKYIAVGNEVLEMPDNAQYVSFLVPAIKNIQTALENANLQNNIKVSTAHAMTVIGTSSPPSKGTFKDAVKDSMSSILQFLQDHGSPFMANVYPYFSYDGDRSIKLDYALFNPTPPVVDEGLSYTNLFDAMVDAVLSAMESLGHPNIPIVITESGWPSAGKDVATIENAQTYNNNLIKHVLSNAGTPKRPGSSIETYIFALFNENLKGPAEVEKHFGLFNPDEQPVYPVKFSLN</sequence>
<dbReference type="Pfam" id="PF00332">
    <property type="entry name" value="Glyco_hydro_17"/>
    <property type="match status" value="1"/>
</dbReference>
<accession>Q588B8</accession>
<dbReference type="GO" id="GO:0005975">
    <property type="term" value="P:carbohydrate metabolic process"/>
    <property type="evidence" value="ECO:0007669"/>
    <property type="project" value="InterPro"/>
</dbReference>
<dbReference type="PDBsum" id="6JMS"/>
<dbReference type="Gene3D" id="3.20.20.80">
    <property type="entry name" value="Glycosidases"/>
    <property type="match status" value="1"/>
</dbReference>
<dbReference type="SMR" id="Q588B8"/>
<name>Q588B8_CRYJA</name>
<keyword evidence="2 5" id="KW-0378">Hydrolase</keyword>
<dbReference type="CAZy" id="GH17">
    <property type="family name" value="Glycoside Hydrolase Family 17"/>
</dbReference>
<evidence type="ECO:0000256" key="3">
    <source>
        <dbReference type="ARBA" id="ARBA00023295"/>
    </source>
</evidence>
<dbReference type="PROSITE" id="PS00587">
    <property type="entry name" value="GLYCOSYL_HYDROL_F17"/>
    <property type="match status" value="1"/>
</dbReference>
<evidence type="ECO:0000256" key="5">
    <source>
        <dbReference type="RuleBase" id="RU004336"/>
    </source>
</evidence>
<comment type="similarity">
    <text evidence="1 4">Belongs to the glycosyl hydrolase 17 family.</text>
</comment>
<dbReference type="SUPFAM" id="SSF51445">
    <property type="entry name" value="(Trans)glycosidases"/>
    <property type="match status" value="1"/>
</dbReference>
<organism evidence="7">
    <name type="scientific">Cryptomeria japonica</name>
    <name type="common">Japanese cedar</name>
    <name type="synonym">Cupressus japonica</name>
    <dbReference type="NCBI Taxonomy" id="3369"/>
    <lineage>
        <taxon>Eukaryota</taxon>
        <taxon>Viridiplantae</taxon>
        <taxon>Streptophyta</taxon>
        <taxon>Embryophyta</taxon>
        <taxon>Tracheophyta</taxon>
        <taxon>Spermatophyta</taxon>
        <taxon>Pinopsida</taxon>
        <taxon>Pinidae</taxon>
        <taxon>Conifers II</taxon>
        <taxon>Cupressales</taxon>
        <taxon>Cupressaceae</taxon>
        <taxon>Cryptomeria</taxon>
    </lineage>
</organism>
<evidence type="ECO:0000313" key="7">
    <source>
        <dbReference type="EMBL" id="BAD93486.1"/>
    </source>
</evidence>
<keyword evidence="3 5" id="KW-0326">Glycosidase</keyword>
<evidence type="ECO:0000256" key="4">
    <source>
        <dbReference type="RuleBase" id="RU004335"/>
    </source>
</evidence>